<sequence>MASITIDLDDATEALLNKVLSSSSVSASQLVREALLDRIEEIDDAPVVKGLAEESFEPISNVEVMRRLRLDH</sequence>
<accession>A0A8J3DNY9</accession>
<reference evidence="1" key="1">
    <citation type="journal article" date="2014" name="Int. J. Syst. Evol. Microbiol.">
        <title>Complete genome sequence of Corynebacterium casei LMG S-19264T (=DSM 44701T), isolated from a smear-ripened cheese.</title>
        <authorList>
            <consortium name="US DOE Joint Genome Institute (JGI-PGF)"/>
            <person name="Walter F."/>
            <person name="Albersmeier A."/>
            <person name="Kalinowski J."/>
            <person name="Ruckert C."/>
        </authorList>
    </citation>
    <scope>NUCLEOTIDE SEQUENCE</scope>
    <source>
        <strain evidence="1">KCTC 42249</strain>
    </source>
</reference>
<dbReference type="Proteomes" id="UP000630142">
    <property type="component" value="Unassembled WGS sequence"/>
</dbReference>
<dbReference type="Pfam" id="PF19807">
    <property type="entry name" value="DUF6290"/>
    <property type="match status" value="1"/>
</dbReference>
<dbReference type="EMBL" id="BMZQ01000001">
    <property type="protein sequence ID" value="GHD11029.1"/>
    <property type="molecule type" value="Genomic_DNA"/>
</dbReference>
<dbReference type="InterPro" id="IPR046257">
    <property type="entry name" value="DUF6290"/>
</dbReference>
<reference evidence="1" key="2">
    <citation type="submission" date="2020-09" db="EMBL/GenBank/DDBJ databases">
        <authorList>
            <person name="Sun Q."/>
            <person name="Kim S."/>
        </authorList>
    </citation>
    <scope>NUCLEOTIDE SEQUENCE</scope>
    <source>
        <strain evidence="1">KCTC 42249</strain>
    </source>
</reference>
<dbReference type="AlphaFoldDB" id="A0A8J3DNY9"/>
<evidence type="ECO:0000313" key="2">
    <source>
        <dbReference type="Proteomes" id="UP000630142"/>
    </source>
</evidence>
<keyword evidence="2" id="KW-1185">Reference proteome</keyword>
<name>A0A8J3DNY9_9HYPH</name>
<protein>
    <submittedName>
        <fullName evidence="1">Uncharacterized protein</fullName>
    </submittedName>
</protein>
<comment type="caution">
    <text evidence="1">The sequence shown here is derived from an EMBL/GenBank/DDBJ whole genome shotgun (WGS) entry which is preliminary data.</text>
</comment>
<proteinExistence type="predicted"/>
<dbReference type="RefSeq" id="WP_189502710.1">
    <property type="nucleotide sequence ID" value="NZ_BMZQ01000001.1"/>
</dbReference>
<evidence type="ECO:0000313" key="1">
    <source>
        <dbReference type="EMBL" id="GHD11029.1"/>
    </source>
</evidence>
<organism evidence="1 2">
    <name type="scientific">Tianweitania populi</name>
    <dbReference type="NCBI Taxonomy" id="1607949"/>
    <lineage>
        <taxon>Bacteria</taxon>
        <taxon>Pseudomonadati</taxon>
        <taxon>Pseudomonadota</taxon>
        <taxon>Alphaproteobacteria</taxon>
        <taxon>Hyphomicrobiales</taxon>
        <taxon>Phyllobacteriaceae</taxon>
        <taxon>Tianweitania</taxon>
    </lineage>
</organism>
<gene>
    <name evidence="1" type="ORF">GCM10016234_13700</name>
</gene>